<evidence type="ECO:0000256" key="5">
    <source>
        <dbReference type="ARBA" id="ARBA00022692"/>
    </source>
</evidence>
<sequence length="306" mass="34401">MLDRSSPILILIMMVLGLFLGQYEWLADITAVSVVPLLMLLLFLIFLDVPFREIPASVKNYKFNFLSLVVNFIWTPVLAYMLGYMFLSDQPVLWLGLFMLLVTPCTDWFIIFTKISGGNTALSTTILPVNFILQIILLPVYIYIFFGVFEWVSPNIIFSMILTLLIPLTLAMVMKLVFPAQHLSRLSSWNPAILGLAVLSIFASEREVLFGNLNLLQMILIPIMLFFVINFFLGNFAAKMFKFNYPDTVSLIMTTMARNSPLALAIAVVVFDEMPVITLALIIGPLIEIPVLAITGRVMQGKAGRT</sequence>
<dbReference type="GO" id="GO:0015297">
    <property type="term" value="F:antiporter activity"/>
    <property type="evidence" value="ECO:0007669"/>
    <property type="project" value="InterPro"/>
</dbReference>
<reference evidence="9 10" key="1">
    <citation type="submission" date="2016-11" db="EMBL/GenBank/DDBJ databases">
        <authorList>
            <person name="Jaros S."/>
            <person name="Januszkiewicz K."/>
            <person name="Wedrychowicz H."/>
        </authorList>
    </citation>
    <scope>NUCLEOTIDE SEQUENCE [LARGE SCALE GENOMIC DNA]</scope>
    <source>
        <strain evidence="9 10">DSM 16010</strain>
    </source>
</reference>
<evidence type="ECO:0000256" key="6">
    <source>
        <dbReference type="ARBA" id="ARBA00022989"/>
    </source>
</evidence>
<evidence type="ECO:0000256" key="7">
    <source>
        <dbReference type="ARBA" id="ARBA00023136"/>
    </source>
</evidence>
<dbReference type="AlphaFoldDB" id="A0A1M7DZS3"/>
<feature type="transmembrane region" description="Helical" evidence="8">
    <location>
        <begin position="276"/>
        <end position="295"/>
    </location>
</feature>
<dbReference type="GO" id="GO:0005886">
    <property type="term" value="C:plasma membrane"/>
    <property type="evidence" value="ECO:0007669"/>
    <property type="project" value="UniProtKB-SubCell"/>
</dbReference>
<keyword evidence="3" id="KW-0813">Transport</keyword>
<feature type="transmembrane region" description="Helical" evidence="8">
    <location>
        <begin position="29"/>
        <end position="51"/>
    </location>
</feature>
<feature type="transmembrane region" description="Helical" evidence="8">
    <location>
        <begin position="249"/>
        <end position="270"/>
    </location>
</feature>
<keyword evidence="5 8" id="KW-0812">Transmembrane</keyword>
<evidence type="ECO:0000256" key="1">
    <source>
        <dbReference type="ARBA" id="ARBA00004651"/>
    </source>
</evidence>
<gene>
    <name evidence="9" type="ORF">SAMN02745189_01048</name>
</gene>
<dbReference type="EMBL" id="FRCF01000003">
    <property type="protein sequence ID" value="SHL84960.1"/>
    <property type="molecule type" value="Genomic_DNA"/>
</dbReference>
<feature type="transmembrane region" description="Helical" evidence="8">
    <location>
        <begin position="63"/>
        <end position="86"/>
    </location>
</feature>
<feature type="transmembrane region" description="Helical" evidence="8">
    <location>
        <begin position="125"/>
        <end position="144"/>
    </location>
</feature>
<dbReference type="RefSeq" id="WP_084669951.1">
    <property type="nucleotide sequence ID" value="NZ_FRCF01000003.1"/>
</dbReference>
<feature type="transmembrane region" description="Helical" evidence="8">
    <location>
        <begin position="7"/>
        <end position="23"/>
    </location>
</feature>
<dbReference type="PANTHER" id="PTHR43057">
    <property type="entry name" value="ARSENITE EFFLUX TRANSPORTER"/>
    <property type="match status" value="1"/>
</dbReference>
<feature type="transmembrane region" description="Helical" evidence="8">
    <location>
        <begin position="156"/>
        <end position="174"/>
    </location>
</feature>
<feature type="transmembrane region" description="Helical" evidence="8">
    <location>
        <begin position="186"/>
        <end position="203"/>
    </location>
</feature>
<feature type="transmembrane region" description="Helical" evidence="8">
    <location>
        <begin position="215"/>
        <end position="237"/>
    </location>
</feature>
<evidence type="ECO:0000256" key="2">
    <source>
        <dbReference type="ARBA" id="ARBA00010110"/>
    </source>
</evidence>
<dbReference type="GO" id="GO:0015104">
    <property type="term" value="F:antimonite transmembrane transporter activity"/>
    <property type="evidence" value="ECO:0007669"/>
    <property type="project" value="TreeGrafter"/>
</dbReference>
<keyword evidence="7 8" id="KW-0472">Membrane</keyword>
<dbReference type="Proteomes" id="UP000184206">
    <property type="component" value="Unassembled WGS sequence"/>
</dbReference>
<dbReference type="Gene3D" id="1.20.1530.20">
    <property type="match status" value="1"/>
</dbReference>
<evidence type="ECO:0000313" key="10">
    <source>
        <dbReference type="Proteomes" id="UP000184206"/>
    </source>
</evidence>
<evidence type="ECO:0000256" key="4">
    <source>
        <dbReference type="ARBA" id="ARBA00022475"/>
    </source>
</evidence>
<accession>A0A1M7DZS3</accession>
<keyword evidence="6 8" id="KW-1133">Transmembrane helix</keyword>
<dbReference type="InterPro" id="IPR004706">
    <property type="entry name" value="Arsenical-R_Acr3"/>
</dbReference>
<evidence type="ECO:0000313" key="9">
    <source>
        <dbReference type="EMBL" id="SHL84960.1"/>
    </source>
</evidence>
<comment type="subcellular location">
    <subcellularLocation>
        <location evidence="1">Cell membrane</location>
        <topology evidence="1">Multi-pass membrane protein</topology>
    </subcellularLocation>
</comment>
<dbReference type="PANTHER" id="PTHR43057:SF1">
    <property type="entry name" value="ARSENICAL-RESISTANCE PROTEIN 3"/>
    <property type="match status" value="1"/>
</dbReference>
<organism evidence="9 10">
    <name type="scientific">Lacicoccus alkaliphilus DSM 16010</name>
    <dbReference type="NCBI Taxonomy" id="1123231"/>
    <lineage>
        <taxon>Bacteria</taxon>
        <taxon>Bacillati</taxon>
        <taxon>Bacillota</taxon>
        <taxon>Bacilli</taxon>
        <taxon>Bacillales</taxon>
        <taxon>Salinicoccaceae</taxon>
        <taxon>Lacicoccus</taxon>
    </lineage>
</organism>
<dbReference type="InterPro" id="IPR002657">
    <property type="entry name" value="BilAc:Na_symport/Acr3"/>
</dbReference>
<dbReference type="OrthoDB" id="3254016at2"/>
<name>A0A1M7DZS3_9BACL</name>
<dbReference type="GO" id="GO:0015105">
    <property type="term" value="F:arsenite transmembrane transporter activity"/>
    <property type="evidence" value="ECO:0007669"/>
    <property type="project" value="TreeGrafter"/>
</dbReference>
<dbReference type="InterPro" id="IPR038770">
    <property type="entry name" value="Na+/solute_symporter_sf"/>
</dbReference>
<dbReference type="STRING" id="1123231.SAMN02745189_01048"/>
<keyword evidence="10" id="KW-1185">Reference proteome</keyword>
<proteinExistence type="inferred from homology"/>
<feature type="transmembrane region" description="Helical" evidence="8">
    <location>
        <begin position="92"/>
        <end position="113"/>
    </location>
</feature>
<comment type="similarity">
    <text evidence="2">Belongs to the arsenical resistance-3 (ACR3) (TC 2.A.59) family.</text>
</comment>
<evidence type="ECO:0000256" key="3">
    <source>
        <dbReference type="ARBA" id="ARBA00022448"/>
    </source>
</evidence>
<keyword evidence="4" id="KW-1003">Cell membrane</keyword>
<dbReference type="Pfam" id="PF01758">
    <property type="entry name" value="SBF"/>
    <property type="match status" value="1"/>
</dbReference>
<protein>
    <submittedName>
        <fullName evidence="9">Arsenite efflux pump ArsB, ACR3 family</fullName>
    </submittedName>
</protein>
<evidence type="ECO:0000256" key="8">
    <source>
        <dbReference type="SAM" id="Phobius"/>
    </source>
</evidence>